<reference evidence="2 3" key="1">
    <citation type="submission" date="2019-02" db="EMBL/GenBank/DDBJ databases">
        <authorList>
            <person name="Fomenkov A."/>
            <person name="Dubinina G."/>
            <person name="Grabovich M."/>
            <person name="Vincze T."/>
            <person name="Roberts R.J."/>
        </authorList>
    </citation>
    <scope>NUCLEOTIDE SEQUENCE [LARGE SCALE GENOMIC DNA]</scope>
    <source>
        <strain evidence="2 3">P</strain>
    </source>
</reference>
<dbReference type="Proteomes" id="UP000323824">
    <property type="component" value="Chromosome"/>
</dbReference>
<dbReference type="CDD" id="cd12797">
    <property type="entry name" value="M23_peptidase"/>
    <property type="match status" value="1"/>
</dbReference>
<sequence length="315" mass="35115">MRKLLFLTLLLIALTIGANEFYMNDSVVQGEVLTLVISPVEESLDYIFELFDFKGSKIVTISGFNYYYYENMTSMVLGLMGIPSNLPPGEYKVKATGRGLLNTYFFERPLYIESGEYPTSELIANEKMDSIINTPLDDERIEQSKRLWDAISTFSPYILHEDGPLIKPVKGRHSSPFGYTRFTKFPSGRDSSSVHKGEDLAADIGTPVLSDGRGRVLLSESRVVTGNTVVVEHLPGVVSIYYHMDSLVVERGDYLEKGDKIGEVGSTGYSTGPHLHWELRFGTVPVNPMVYLSKPLLDKSLIMTMISEANNKKGG</sequence>
<evidence type="ECO:0000313" key="3">
    <source>
        <dbReference type="Proteomes" id="UP000323824"/>
    </source>
</evidence>
<dbReference type="InterPro" id="IPR016047">
    <property type="entry name" value="M23ase_b-sheet_dom"/>
</dbReference>
<evidence type="ECO:0000313" key="2">
    <source>
        <dbReference type="EMBL" id="QEN05562.1"/>
    </source>
</evidence>
<protein>
    <submittedName>
        <fullName evidence="2">M23 family metallopeptidase</fullName>
    </submittedName>
</protein>
<dbReference type="AlphaFoldDB" id="A0A5C1QH39"/>
<dbReference type="Gene3D" id="2.70.70.10">
    <property type="entry name" value="Glucose Permease (Domain IIA)"/>
    <property type="match status" value="1"/>
</dbReference>
<dbReference type="KEGG" id="sper:EW093_12835"/>
<dbReference type="RefSeq" id="WP_149568798.1">
    <property type="nucleotide sequence ID" value="NZ_CP035807.1"/>
</dbReference>
<dbReference type="GO" id="GO:0004222">
    <property type="term" value="F:metalloendopeptidase activity"/>
    <property type="evidence" value="ECO:0007669"/>
    <property type="project" value="TreeGrafter"/>
</dbReference>
<dbReference type="Pfam" id="PF01551">
    <property type="entry name" value="Peptidase_M23"/>
    <property type="match status" value="1"/>
</dbReference>
<gene>
    <name evidence="2" type="ORF">EW093_12835</name>
</gene>
<dbReference type="OrthoDB" id="305469at2"/>
<accession>A0A5C1QH39</accession>
<dbReference type="InterPro" id="IPR050570">
    <property type="entry name" value="Cell_wall_metabolism_enzyme"/>
</dbReference>
<dbReference type="InterPro" id="IPR011055">
    <property type="entry name" value="Dup_hybrid_motif"/>
</dbReference>
<dbReference type="EMBL" id="CP035807">
    <property type="protein sequence ID" value="QEN05562.1"/>
    <property type="molecule type" value="Genomic_DNA"/>
</dbReference>
<name>A0A5C1QH39_9SPIO</name>
<feature type="domain" description="M23ase beta-sheet core" evidence="1">
    <location>
        <begin position="194"/>
        <end position="288"/>
    </location>
</feature>
<reference evidence="2 3" key="2">
    <citation type="submission" date="2019-09" db="EMBL/GenBank/DDBJ databases">
        <title>Complete Genome Sequence and Methylome Analysis of free living Spirochaetas.</title>
        <authorList>
            <person name="Leshcheva N."/>
            <person name="Mikheeva N."/>
        </authorList>
    </citation>
    <scope>NUCLEOTIDE SEQUENCE [LARGE SCALE GENOMIC DNA]</scope>
    <source>
        <strain evidence="2 3">P</strain>
    </source>
</reference>
<dbReference type="PANTHER" id="PTHR21666:SF270">
    <property type="entry name" value="MUREIN HYDROLASE ACTIVATOR ENVC"/>
    <property type="match status" value="1"/>
</dbReference>
<evidence type="ECO:0000259" key="1">
    <source>
        <dbReference type="Pfam" id="PF01551"/>
    </source>
</evidence>
<dbReference type="SUPFAM" id="SSF51261">
    <property type="entry name" value="Duplicated hybrid motif"/>
    <property type="match status" value="1"/>
</dbReference>
<proteinExistence type="predicted"/>
<dbReference type="PANTHER" id="PTHR21666">
    <property type="entry name" value="PEPTIDASE-RELATED"/>
    <property type="match status" value="1"/>
</dbReference>
<keyword evidence="3" id="KW-1185">Reference proteome</keyword>
<organism evidence="2 3">
    <name type="scientific">Thiospirochaeta perfilievii</name>
    <dbReference type="NCBI Taxonomy" id="252967"/>
    <lineage>
        <taxon>Bacteria</taxon>
        <taxon>Pseudomonadati</taxon>
        <taxon>Spirochaetota</taxon>
        <taxon>Spirochaetia</taxon>
        <taxon>Spirochaetales</taxon>
        <taxon>Spirochaetaceae</taxon>
        <taxon>Thiospirochaeta</taxon>
    </lineage>
</organism>